<dbReference type="Gene3D" id="3.15.10.20">
    <property type="entry name" value="Activator of Hsp90 ATPase Aha1, N-terminal domain"/>
    <property type="match status" value="1"/>
</dbReference>
<name>A0A2P2I1H8_9CRUS</name>
<dbReference type="GO" id="GO:0051087">
    <property type="term" value="F:protein-folding chaperone binding"/>
    <property type="evidence" value="ECO:0007669"/>
    <property type="project" value="InterPro"/>
</dbReference>
<dbReference type="SUPFAM" id="SSF103111">
    <property type="entry name" value="Activator of Hsp90 ATPase, Aha1"/>
    <property type="match status" value="1"/>
</dbReference>
<evidence type="ECO:0000259" key="2">
    <source>
        <dbReference type="SMART" id="SM01000"/>
    </source>
</evidence>
<dbReference type="EMBL" id="IACF01002200">
    <property type="protein sequence ID" value="LAB67862.1"/>
    <property type="molecule type" value="mRNA"/>
</dbReference>
<dbReference type="InterPro" id="IPR013538">
    <property type="entry name" value="ASHA1/2-like_C"/>
</dbReference>
<dbReference type="SMART" id="SM01000">
    <property type="entry name" value="Aha1_N"/>
    <property type="match status" value="1"/>
</dbReference>
<protein>
    <submittedName>
        <fullName evidence="3">Activator of 90 kDa heat shock protein ATPase homolog 1-like</fullName>
    </submittedName>
</protein>
<feature type="domain" description="Activator of Hsp90 ATPase AHSA1-like N-terminal" evidence="2">
    <location>
        <begin position="29"/>
        <end position="165"/>
    </location>
</feature>
<sequence length="349" mass="39195">MAKLGEGDPRWIVEDRPDATNVNNWHWSEKNASGWSKEKLKELLEGVILKKEGLGDVSLTKLSKCDGEATANNRKGKLIFFFEWVLTIDWTCTLDDADAAEAKGTIEIPNLSEENEPHELDVNVTITAGGSSAEAVKTFLRKDGTKQIQDKLGQYMVALREEFAQDLILPTSQNKKSVRKSKTPITSTASTVKTNDTLVHSTTMSLNNVSLGSKVDVRDLSLQHTFKCRVGELYNVFTVTEMVAAFTRNSVKMDVSKGGKFELFGGNIMGNFVKLEAEKQIVQTWRFKSWPDGHYSTVTLDMKEGDDSTELFLTQTNIPASDYERTKEGWRTYYWESIKRTFGFGATLM</sequence>
<dbReference type="Pfam" id="PF08327">
    <property type="entry name" value="AHSA1"/>
    <property type="match status" value="1"/>
</dbReference>
<evidence type="ECO:0000256" key="1">
    <source>
        <dbReference type="ARBA" id="ARBA00006817"/>
    </source>
</evidence>
<dbReference type="SUPFAM" id="SSF55961">
    <property type="entry name" value="Bet v1-like"/>
    <property type="match status" value="1"/>
</dbReference>
<dbReference type="AlphaFoldDB" id="A0A2P2I1H8"/>
<organism evidence="3">
    <name type="scientific">Hirondellea gigas</name>
    <dbReference type="NCBI Taxonomy" id="1518452"/>
    <lineage>
        <taxon>Eukaryota</taxon>
        <taxon>Metazoa</taxon>
        <taxon>Ecdysozoa</taxon>
        <taxon>Arthropoda</taxon>
        <taxon>Crustacea</taxon>
        <taxon>Multicrustacea</taxon>
        <taxon>Malacostraca</taxon>
        <taxon>Eumalacostraca</taxon>
        <taxon>Peracarida</taxon>
        <taxon>Amphipoda</taxon>
        <taxon>Amphilochidea</taxon>
        <taxon>Lysianassida</taxon>
        <taxon>Lysianassidira</taxon>
        <taxon>Lysianassoidea</taxon>
        <taxon>Lysianassidae</taxon>
        <taxon>Hirondellea</taxon>
    </lineage>
</organism>
<dbReference type="Pfam" id="PF09229">
    <property type="entry name" value="Aha1_N"/>
    <property type="match status" value="1"/>
</dbReference>
<keyword evidence="3" id="KW-0346">Stress response</keyword>
<accession>A0A2P2I1H8</accession>
<dbReference type="InterPro" id="IPR023393">
    <property type="entry name" value="START-like_dom_sf"/>
</dbReference>
<dbReference type="GO" id="GO:0001671">
    <property type="term" value="F:ATPase activator activity"/>
    <property type="evidence" value="ECO:0007669"/>
    <property type="project" value="InterPro"/>
</dbReference>
<dbReference type="PANTHER" id="PTHR13009">
    <property type="entry name" value="HEAT SHOCK PROTEIN 90 HSP90 CO-CHAPERONE AHA-1"/>
    <property type="match status" value="1"/>
</dbReference>
<proteinExistence type="evidence at transcript level"/>
<dbReference type="PANTHER" id="PTHR13009:SF22">
    <property type="entry name" value="LD43819P"/>
    <property type="match status" value="1"/>
</dbReference>
<dbReference type="CDD" id="cd08892">
    <property type="entry name" value="SRPBCC_Aha1"/>
    <property type="match status" value="1"/>
</dbReference>
<dbReference type="GO" id="GO:0006457">
    <property type="term" value="P:protein folding"/>
    <property type="evidence" value="ECO:0007669"/>
    <property type="project" value="TreeGrafter"/>
</dbReference>
<comment type="similarity">
    <text evidence="1">Belongs to the AHA1 family.</text>
</comment>
<dbReference type="InterPro" id="IPR036338">
    <property type="entry name" value="Aha1"/>
</dbReference>
<dbReference type="GO" id="GO:0005829">
    <property type="term" value="C:cytosol"/>
    <property type="evidence" value="ECO:0007669"/>
    <property type="project" value="TreeGrafter"/>
</dbReference>
<reference evidence="3" key="1">
    <citation type="journal article" date="2018" name="Biosci. Biotechnol. Biochem.">
        <title>Polysaccharide hydrolase of the hadal zone amphipods Hirondellea gigas.</title>
        <authorList>
            <person name="Kobayashi H."/>
            <person name="Nagahama T."/>
            <person name="Arai W."/>
            <person name="Sasagawa Y."/>
            <person name="Umeda M."/>
            <person name="Hayashi T."/>
            <person name="Nikaido I."/>
            <person name="Watanabe H."/>
            <person name="Oguri K."/>
            <person name="Kitazato H."/>
            <person name="Fujioka K."/>
            <person name="Kido Y."/>
            <person name="Takami H."/>
        </authorList>
    </citation>
    <scope>NUCLEOTIDE SEQUENCE</scope>
    <source>
        <tissue evidence="3">Whole body</tissue>
    </source>
</reference>
<dbReference type="InterPro" id="IPR015310">
    <property type="entry name" value="AHSA1-like_N"/>
</dbReference>
<evidence type="ECO:0000313" key="3">
    <source>
        <dbReference type="EMBL" id="LAB67862.1"/>
    </source>
</evidence>
<dbReference type="Gene3D" id="3.30.530.20">
    <property type="match status" value="1"/>
</dbReference>